<feature type="region of interest" description="Disordered" evidence="1">
    <location>
        <begin position="1"/>
        <end position="59"/>
    </location>
</feature>
<accession>A0A1J5Q2H4</accession>
<gene>
    <name evidence="2" type="ORF">GALL_403830</name>
</gene>
<reference evidence="2" key="1">
    <citation type="submission" date="2016-10" db="EMBL/GenBank/DDBJ databases">
        <title>Sequence of Gallionella enrichment culture.</title>
        <authorList>
            <person name="Poehlein A."/>
            <person name="Muehling M."/>
            <person name="Daniel R."/>
        </authorList>
    </citation>
    <scope>NUCLEOTIDE SEQUENCE</scope>
</reference>
<dbReference type="EMBL" id="MLJW01001508">
    <property type="protein sequence ID" value="OIQ77913.1"/>
    <property type="molecule type" value="Genomic_DNA"/>
</dbReference>
<organism evidence="2">
    <name type="scientific">mine drainage metagenome</name>
    <dbReference type="NCBI Taxonomy" id="410659"/>
    <lineage>
        <taxon>unclassified sequences</taxon>
        <taxon>metagenomes</taxon>
        <taxon>ecological metagenomes</taxon>
    </lineage>
</organism>
<feature type="compositionally biased region" description="Basic and acidic residues" evidence="1">
    <location>
        <begin position="97"/>
        <end position="118"/>
    </location>
</feature>
<feature type="region of interest" description="Disordered" evidence="1">
    <location>
        <begin position="82"/>
        <end position="142"/>
    </location>
</feature>
<proteinExistence type="predicted"/>
<feature type="compositionally biased region" description="Basic and acidic residues" evidence="1">
    <location>
        <begin position="9"/>
        <end position="43"/>
    </location>
</feature>
<evidence type="ECO:0000256" key="1">
    <source>
        <dbReference type="SAM" id="MobiDB-lite"/>
    </source>
</evidence>
<dbReference type="AlphaFoldDB" id="A0A1J5Q2H4"/>
<sequence>MVQPVAEPHGVDDRVELRAVDRAPGDVERQGDVLGRRQGRDEVERLEDEAEPRAAQPGELALVHPTDVLAVDDDAPRRRGVETGHAVHEGGLARSGGSHDRRELPAREVDVDPGERVHRGVSGPVGLDEAAGGCDRTAGEARSDLGCRGGVVRRTDGHGALLG</sequence>
<comment type="caution">
    <text evidence="2">The sequence shown here is derived from an EMBL/GenBank/DDBJ whole genome shotgun (WGS) entry which is preliminary data.</text>
</comment>
<evidence type="ECO:0000313" key="2">
    <source>
        <dbReference type="EMBL" id="OIQ77913.1"/>
    </source>
</evidence>
<dbReference type="AntiFam" id="ANF00095">
    <property type="entry name" value="Shadow ORF (opposite ABC transporters)"/>
</dbReference>
<protein>
    <submittedName>
        <fullName evidence="2">Uncharacterized protein</fullName>
    </submittedName>
</protein>
<name>A0A1J5Q2H4_9ZZZZ</name>